<evidence type="ECO:0000256" key="4">
    <source>
        <dbReference type="PIRSR" id="PIRSR001434-2"/>
    </source>
</evidence>
<accession>A0A316DGS7</accession>
<dbReference type="GO" id="GO:0005737">
    <property type="term" value="C:cytoplasm"/>
    <property type="evidence" value="ECO:0007669"/>
    <property type="project" value="TreeGrafter"/>
</dbReference>
<comment type="similarity">
    <text evidence="2 5">Belongs to the trans-sulfuration enzymes family.</text>
</comment>
<evidence type="ECO:0000256" key="3">
    <source>
        <dbReference type="ARBA" id="ARBA00022898"/>
    </source>
</evidence>
<dbReference type="OrthoDB" id="9803729at2"/>
<dbReference type="AlphaFoldDB" id="A0A316DGS7"/>
<organism evidence="6 7">
    <name type="scientific">Arcicella aurantiaca</name>
    <dbReference type="NCBI Taxonomy" id="591202"/>
    <lineage>
        <taxon>Bacteria</taxon>
        <taxon>Pseudomonadati</taxon>
        <taxon>Bacteroidota</taxon>
        <taxon>Cytophagia</taxon>
        <taxon>Cytophagales</taxon>
        <taxon>Flectobacillaceae</taxon>
        <taxon>Arcicella</taxon>
    </lineage>
</organism>
<dbReference type="InterPro" id="IPR015421">
    <property type="entry name" value="PyrdxlP-dep_Trfase_major"/>
</dbReference>
<comment type="caution">
    <text evidence="6">The sequence shown here is derived from an EMBL/GenBank/DDBJ whole genome shotgun (WGS) entry which is preliminary data.</text>
</comment>
<sequence length="373" mass="40411">MKIETLAIQTTLSHDANAGAVVPPIYLSTTFEREADGSYQHEHVYSRASNPNRQALEKSLAEIEKGAIAFAFSSGMAATTALFQSLKTGDHIIMPDDLYYATSVLVEEVFAQWGLTLTKVDMTDLGEIKKAIQPNTKLLWVETPSNPQLKITDIEAVSDLAHSIGALVAVDNTWATPIMQNCFDLGADVVMHSTTKYFGGHSDILSGALIFKQAGELSSKIATIQKLTGAVPSPFDCWLLLRGIKTLPLRVKAQTANAMELAEYLSNHPQIEAVHYPGLTSHPQHEIAKKQMKGGFGGMLSVQVKGDAKNAMALTGRLKLFTTATSLGGVESLIEHRKSVESPDSPTPENLLRVSVGIEDIDDLIEDWKVALG</sequence>
<evidence type="ECO:0000256" key="1">
    <source>
        <dbReference type="ARBA" id="ARBA00001933"/>
    </source>
</evidence>
<dbReference type="FunFam" id="3.40.640.10:FF:000009">
    <property type="entry name" value="Cystathionine gamma-synthase homolog"/>
    <property type="match status" value="1"/>
</dbReference>
<dbReference type="PIRSF" id="PIRSF001434">
    <property type="entry name" value="CGS"/>
    <property type="match status" value="1"/>
</dbReference>
<dbReference type="InterPro" id="IPR054542">
    <property type="entry name" value="Cys_met_metab_PP"/>
</dbReference>
<dbReference type="GO" id="GO:0003962">
    <property type="term" value="F:cystathionine gamma-synthase activity"/>
    <property type="evidence" value="ECO:0007669"/>
    <property type="project" value="TreeGrafter"/>
</dbReference>
<protein>
    <submittedName>
        <fullName evidence="6">Cystathionine gamma-synthase</fullName>
    </submittedName>
</protein>
<reference evidence="6 7" key="1">
    <citation type="submission" date="2018-05" db="EMBL/GenBank/DDBJ databases">
        <title>Genomic Encyclopedia of Archaeal and Bacterial Type Strains, Phase II (KMG-II): from individual species to whole genera.</title>
        <authorList>
            <person name="Goeker M."/>
        </authorList>
    </citation>
    <scope>NUCLEOTIDE SEQUENCE [LARGE SCALE GENOMIC DNA]</scope>
    <source>
        <strain evidence="6 7">DSM 22214</strain>
    </source>
</reference>
<dbReference type="PROSITE" id="PS00868">
    <property type="entry name" value="CYS_MET_METAB_PP"/>
    <property type="match status" value="1"/>
</dbReference>
<feature type="modified residue" description="N6-(pyridoxal phosphate)lysine" evidence="4">
    <location>
        <position position="196"/>
    </location>
</feature>
<dbReference type="PANTHER" id="PTHR11808:SF15">
    <property type="entry name" value="CYSTATHIONINE GAMMA-LYASE"/>
    <property type="match status" value="1"/>
</dbReference>
<keyword evidence="3 4" id="KW-0663">Pyridoxal phosphate</keyword>
<dbReference type="Proteomes" id="UP000245489">
    <property type="component" value="Unassembled WGS sequence"/>
</dbReference>
<dbReference type="GO" id="GO:0019343">
    <property type="term" value="P:cysteine biosynthetic process via cystathionine"/>
    <property type="evidence" value="ECO:0007669"/>
    <property type="project" value="TreeGrafter"/>
</dbReference>
<name>A0A316DGS7_9BACT</name>
<dbReference type="GO" id="GO:0004123">
    <property type="term" value="F:cystathionine gamma-lyase activity"/>
    <property type="evidence" value="ECO:0007669"/>
    <property type="project" value="TreeGrafter"/>
</dbReference>
<dbReference type="Gene3D" id="3.40.640.10">
    <property type="entry name" value="Type I PLP-dependent aspartate aminotransferase-like (Major domain)"/>
    <property type="match status" value="1"/>
</dbReference>
<dbReference type="RefSeq" id="WP_109745486.1">
    <property type="nucleotide sequence ID" value="NZ_QGGO01000046.1"/>
</dbReference>
<comment type="cofactor">
    <cofactor evidence="1 5">
        <name>pyridoxal 5'-phosphate</name>
        <dbReference type="ChEBI" id="CHEBI:597326"/>
    </cofactor>
</comment>
<evidence type="ECO:0000313" key="6">
    <source>
        <dbReference type="EMBL" id="PWK16722.1"/>
    </source>
</evidence>
<dbReference type="InterPro" id="IPR015424">
    <property type="entry name" value="PyrdxlP-dep_Trfase"/>
</dbReference>
<proteinExistence type="inferred from homology"/>
<gene>
    <name evidence="6" type="ORF">LV89_04791</name>
</gene>
<dbReference type="InterPro" id="IPR000277">
    <property type="entry name" value="Cys/Met-Metab_PyrdxlP-dep_enz"/>
</dbReference>
<dbReference type="Pfam" id="PF01053">
    <property type="entry name" value="Cys_Met_Meta_PP"/>
    <property type="match status" value="1"/>
</dbReference>
<evidence type="ECO:0000256" key="2">
    <source>
        <dbReference type="ARBA" id="ARBA00009077"/>
    </source>
</evidence>
<keyword evidence="7" id="KW-1185">Reference proteome</keyword>
<dbReference type="EMBL" id="QGGO01000046">
    <property type="protein sequence ID" value="PWK16722.1"/>
    <property type="molecule type" value="Genomic_DNA"/>
</dbReference>
<dbReference type="SUPFAM" id="SSF53383">
    <property type="entry name" value="PLP-dependent transferases"/>
    <property type="match status" value="1"/>
</dbReference>
<dbReference type="CDD" id="cd00614">
    <property type="entry name" value="CGS_like"/>
    <property type="match status" value="1"/>
</dbReference>
<evidence type="ECO:0000256" key="5">
    <source>
        <dbReference type="RuleBase" id="RU362118"/>
    </source>
</evidence>
<dbReference type="GO" id="GO:0019346">
    <property type="term" value="P:transsulfuration"/>
    <property type="evidence" value="ECO:0007669"/>
    <property type="project" value="InterPro"/>
</dbReference>
<dbReference type="Gene3D" id="3.90.1150.10">
    <property type="entry name" value="Aspartate Aminotransferase, domain 1"/>
    <property type="match status" value="1"/>
</dbReference>
<dbReference type="PANTHER" id="PTHR11808">
    <property type="entry name" value="TRANS-SULFURATION ENZYME FAMILY MEMBER"/>
    <property type="match status" value="1"/>
</dbReference>
<dbReference type="InterPro" id="IPR015422">
    <property type="entry name" value="PyrdxlP-dep_Trfase_small"/>
</dbReference>
<dbReference type="GO" id="GO:0030170">
    <property type="term" value="F:pyridoxal phosphate binding"/>
    <property type="evidence" value="ECO:0007669"/>
    <property type="project" value="InterPro"/>
</dbReference>
<evidence type="ECO:0000313" key="7">
    <source>
        <dbReference type="Proteomes" id="UP000245489"/>
    </source>
</evidence>